<gene>
    <name evidence="10" type="ORF">ENS29_08890</name>
</gene>
<evidence type="ECO:0000259" key="9">
    <source>
        <dbReference type="PROSITE" id="PS50109"/>
    </source>
</evidence>
<dbReference type="SUPFAM" id="SSF55785">
    <property type="entry name" value="PYP-like sensor domain (PAS domain)"/>
    <property type="match status" value="1"/>
</dbReference>
<dbReference type="GO" id="GO:0000155">
    <property type="term" value="F:phosphorelay sensor kinase activity"/>
    <property type="evidence" value="ECO:0007669"/>
    <property type="project" value="InterPro"/>
</dbReference>
<evidence type="ECO:0000256" key="8">
    <source>
        <dbReference type="ARBA" id="ARBA00023012"/>
    </source>
</evidence>
<evidence type="ECO:0000256" key="2">
    <source>
        <dbReference type="ARBA" id="ARBA00012438"/>
    </source>
</evidence>
<keyword evidence="7" id="KW-0067">ATP-binding</keyword>
<comment type="caution">
    <text evidence="10">The sequence shown here is derived from an EMBL/GenBank/DDBJ whole genome shotgun (WGS) entry which is preliminary data.</text>
</comment>
<keyword evidence="5" id="KW-0547">Nucleotide-binding</keyword>
<keyword evidence="6" id="KW-0418">Kinase</keyword>
<dbReference type="InterPro" id="IPR005467">
    <property type="entry name" value="His_kinase_dom"/>
</dbReference>
<dbReference type="InterPro" id="IPR003594">
    <property type="entry name" value="HATPase_dom"/>
</dbReference>
<evidence type="ECO:0000256" key="6">
    <source>
        <dbReference type="ARBA" id="ARBA00022777"/>
    </source>
</evidence>
<dbReference type="AlphaFoldDB" id="A0A7C4RSS6"/>
<dbReference type="CDD" id="cd00082">
    <property type="entry name" value="HisKA"/>
    <property type="match status" value="1"/>
</dbReference>
<dbReference type="PRINTS" id="PR00344">
    <property type="entry name" value="BCTRLSENSOR"/>
</dbReference>
<dbReference type="SUPFAM" id="SSF47384">
    <property type="entry name" value="Homodimeric domain of signal transducing histidine kinase"/>
    <property type="match status" value="1"/>
</dbReference>
<dbReference type="Pfam" id="PF08448">
    <property type="entry name" value="PAS_4"/>
    <property type="match status" value="1"/>
</dbReference>
<evidence type="ECO:0000256" key="1">
    <source>
        <dbReference type="ARBA" id="ARBA00000085"/>
    </source>
</evidence>
<evidence type="ECO:0000256" key="3">
    <source>
        <dbReference type="ARBA" id="ARBA00022553"/>
    </source>
</evidence>
<dbReference type="SMART" id="SM00388">
    <property type="entry name" value="HisKA"/>
    <property type="match status" value="1"/>
</dbReference>
<evidence type="ECO:0000313" key="10">
    <source>
        <dbReference type="EMBL" id="HGU32958.1"/>
    </source>
</evidence>
<dbReference type="EMBL" id="DSUH01000208">
    <property type="protein sequence ID" value="HGU32958.1"/>
    <property type="molecule type" value="Genomic_DNA"/>
</dbReference>
<dbReference type="SMART" id="SM00086">
    <property type="entry name" value="PAC"/>
    <property type="match status" value="1"/>
</dbReference>
<dbReference type="SUPFAM" id="SSF55874">
    <property type="entry name" value="ATPase domain of HSP90 chaperone/DNA topoisomerase II/histidine kinase"/>
    <property type="match status" value="1"/>
</dbReference>
<feature type="domain" description="Histidine kinase" evidence="9">
    <location>
        <begin position="286"/>
        <end position="503"/>
    </location>
</feature>
<dbReference type="Gene3D" id="3.30.450.20">
    <property type="entry name" value="PAS domain"/>
    <property type="match status" value="1"/>
</dbReference>
<dbReference type="InterPro" id="IPR035965">
    <property type="entry name" value="PAS-like_dom_sf"/>
</dbReference>
<dbReference type="InterPro" id="IPR036890">
    <property type="entry name" value="HATPase_C_sf"/>
</dbReference>
<name>A0A7C4RSS6_9BACT</name>
<keyword evidence="8" id="KW-0902">Two-component regulatory system</keyword>
<keyword evidence="3" id="KW-0597">Phosphoprotein</keyword>
<evidence type="ECO:0000256" key="7">
    <source>
        <dbReference type="ARBA" id="ARBA00022840"/>
    </source>
</evidence>
<dbReference type="PROSITE" id="PS50109">
    <property type="entry name" value="HIS_KIN"/>
    <property type="match status" value="1"/>
</dbReference>
<dbReference type="GO" id="GO:0005524">
    <property type="term" value="F:ATP binding"/>
    <property type="evidence" value="ECO:0007669"/>
    <property type="project" value="UniProtKB-KW"/>
</dbReference>
<dbReference type="Gene3D" id="3.30.565.10">
    <property type="entry name" value="Histidine kinase-like ATPase, C-terminal domain"/>
    <property type="match status" value="1"/>
</dbReference>
<dbReference type="InterPro" id="IPR036097">
    <property type="entry name" value="HisK_dim/P_sf"/>
</dbReference>
<comment type="catalytic activity">
    <reaction evidence="1">
        <text>ATP + protein L-histidine = ADP + protein N-phospho-L-histidine.</text>
        <dbReference type="EC" id="2.7.13.3"/>
    </reaction>
</comment>
<dbReference type="InterPro" id="IPR000014">
    <property type="entry name" value="PAS"/>
</dbReference>
<dbReference type="Gene3D" id="1.10.287.130">
    <property type="match status" value="1"/>
</dbReference>
<sequence>MLEPENETFSLNIGVVIRGEDCLSLLRDIQALRDSRLRTRLKAISVVTPSVACYKFAGEMGIRIFDRYEDILSMGCIELVLELTGNPAIFMDLMERKPDSVTLFDQKAARLFFDLARRYDELILQQRKHAVTASFASTLLAASPDGVLVLNRDLVIIDCNASLLITGGRDRSAIIGKSYYDVIQSAIATYSEKDACCTILETIETGKPSRRVCDLVFPDGGSRICQITVYPILGESREVVQFVVTVRDITQELSERIVEQTEAIKKDFTRALKEDRLTSLGRLVASVCHEINNPITSIVTFIKLVLNYVRENAFAEKRAELERYLELSFREALRCGNIVKNLLTFARQNIVEANEIDILEMVQTILMLTHHQLSLARIECRLDLPDPPFPAWGDYGQIQQCLLNLVFNAIDAMPNGGTLTIRGRKEPAGDHIHLEVSDTGQGISPENLQHIFEPFFTTKSQGKGVGLGLAMVYGIIREHKGSIEVDSAPRKGTTFRLRLPQKAE</sequence>
<dbReference type="Pfam" id="PF02518">
    <property type="entry name" value="HATPase_c"/>
    <property type="match status" value="1"/>
</dbReference>
<reference evidence="10" key="1">
    <citation type="journal article" date="2020" name="mSystems">
        <title>Genome- and Community-Level Interaction Insights into Carbon Utilization and Element Cycling Functions of Hydrothermarchaeota in Hydrothermal Sediment.</title>
        <authorList>
            <person name="Zhou Z."/>
            <person name="Liu Y."/>
            <person name="Xu W."/>
            <person name="Pan J."/>
            <person name="Luo Z.H."/>
            <person name="Li M."/>
        </authorList>
    </citation>
    <scope>NUCLEOTIDE SEQUENCE [LARGE SCALE GENOMIC DNA]</scope>
    <source>
        <strain evidence="10">SpSt-477</strain>
    </source>
</reference>
<keyword evidence="4" id="KW-0808">Transferase</keyword>
<protein>
    <recommendedName>
        <fullName evidence="2">histidine kinase</fullName>
        <ecNumber evidence="2">2.7.13.3</ecNumber>
    </recommendedName>
</protein>
<dbReference type="CDD" id="cd00130">
    <property type="entry name" value="PAS"/>
    <property type="match status" value="1"/>
</dbReference>
<accession>A0A7C4RSS6</accession>
<evidence type="ECO:0000256" key="4">
    <source>
        <dbReference type="ARBA" id="ARBA00022679"/>
    </source>
</evidence>
<dbReference type="PANTHER" id="PTHR43065:SF46">
    <property type="entry name" value="C4-DICARBOXYLATE TRANSPORT SENSOR PROTEIN DCTB"/>
    <property type="match status" value="1"/>
</dbReference>
<dbReference type="EC" id="2.7.13.3" evidence="2"/>
<dbReference type="InterPro" id="IPR004358">
    <property type="entry name" value="Sig_transdc_His_kin-like_C"/>
</dbReference>
<dbReference type="Pfam" id="PF00512">
    <property type="entry name" value="HisKA"/>
    <property type="match status" value="1"/>
</dbReference>
<dbReference type="InterPro" id="IPR001610">
    <property type="entry name" value="PAC"/>
</dbReference>
<dbReference type="PANTHER" id="PTHR43065">
    <property type="entry name" value="SENSOR HISTIDINE KINASE"/>
    <property type="match status" value="1"/>
</dbReference>
<organism evidence="10">
    <name type="scientific">Desulfatirhabdium butyrativorans</name>
    <dbReference type="NCBI Taxonomy" id="340467"/>
    <lineage>
        <taxon>Bacteria</taxon>
        <taxon>Pseudomonadati</taxon>
        <taxon>Thermodesulfobacteriota</taxon>
        <taxon>Desulfobacteria</taxon>
        <taxon>Desulfobacterales</taxon>
        <taxon>Desulfatirhabdiaceae</taxon>
        <taxon>Desulfatirhabdium</taxon>
    </lineage>
</organism>
<dbReference type="InterPro" id="IPR003661">
    <property type="entry name" value="HisK_dim/P_dom"/>
</dbReference>
<dbReference type="InterPro" id="IPR013656">
    <property type="entry name" value="PAS_4"/>
</dbReference>
<dbReference type="SMART" id="SM00387">
    <property type="entry name" value="HATPase_c"/>
    <property type="match status" value="1"/>
</dbReference>
<proteinExistence type="predicted"/>
<evidence type="ECO:0000256" key="5">
    <source>
        <dbReference type="ARBA" id="ARBA00022741"/>
    </source>
</evidence>